<dbReference type="CDD" id="cd07432">
    <property type="entry name" value="PHP_HisPPase"/>
    <property type="match status" value="1"/>
</dbReference>
<dbReference type="Gene3D" id="3.20.20.140">
    <property type="entry name" value="Metal-dependent hydrolases"/>
    <property type="match status" value="1"/>
</dbReference>
<dbReference type="Pfam" id="PF13263">
    <property type="entry name" value="PHP_C"/>
    <property type="match status" value="1"/>
</dbReference>
<dbReference type="OrthoDB" id="50465at2157"/>
<reference evidence="2 3" key="1">
    <citation type="journal article" date="2010" name="Stand. Genomic Sci.">
        <title>Complete genome sequence of Methanothermus fervidus type strain (V24S).</title>
        <authorList>
            <person name="Anderson I."/>
            <person name="Djao O.D."/>
            <person name="Misra M."/>
            <person name="Chertkov O."/>
            <person name="Nolan M."/>
            <person name="Lucas S."/>
            <person name="Lapidus A."/>
            <person name="Del Rio T.G."/>
            <person name="Tice H."/>
            <person name="Cheng J.F."/>
            <person name="Tapia R."/>
            <person name="Han C."/>
            <person name="Goodwin L."/>
            <person name="Pitluck S."/>
            <person name="Liolios K."/>
            <person name="Ivanova N."/>
            <person name="Mavromatis K."/>
            <person name="Mikhailova N."/>
            <person name="Pati A."/>
            <person name="Brambilla E."/>
            <person name="Chen A."/>
            <person name="Palaniappan K."/>
            <person name="Land M."/>
            <person name="Hauser L."/>
            <person name="Chang Y.J."/>
            <person name="Jeffries C.D."/>
            <person name="Sikorski J."/>
            <person name="Spring S."/>
            <person name="Rohde M."/>
            <person name="Eichinger K."/>
            <person name="Huber H."/>
            <person name="Wirth R."/>
            <person name="Goker M."/>
            <person name="Detter J.C."/>
            <person name="Woyke T."/>
            <person name="Bristow J."/>
            <person name="Eisen J.A."/>
            <person name="Markowitz V."/>
            <person name="Hugenholtz P."/>
            <person name="Klenk H.P."/>
            <person name="Kyrpides N.C."/>
        </authorList>
    </citation>
    <scope>NUCLEOTIDE SEQUENCE [LARGE SCALE GENOMIC DNA]</scope>
    <source>
        <strain evidence="3">ATCC 43054 / DSM 2088 / JCM 10308 / V24 S</strain>
    </source>
</reference>
<dbReference type="EMBL" id="CP002278">
    <property type="protein sequence ID" value="ADP77783.1"/>
    <property type="molecule type" value="Genomic_DNA"/>
</dbReference>
<evidence type="ECO:0000313" key="3">
    <source>
        <dbReference type="Proteomes" id="UP000002315"/>
    </source>
</evidence>
<dbReference type="SUPFAM" id="SSF89550">
    <property type="entry name" value="PHP domain-like"/>
    <property type="match status" value="1"/>
</dbReference>
<dbReference type="PANTHER" id="PTHR42924:SF3">
    <property type="entry name" value="POLYMERASE_HISTIDINOL PHOSPHATASE N-TERMINAL DOMAIN-CONTAINING PROTEIN"/>
    <property type="match status" value="1"/>
</dbReference>
<dbReference type="PANTHER" id="PTHR42924">
    <property type="entry name" value="EXONUCLEASE"/>
    <property type="match status" value="1"/>
</dbReference>
<evidence type="ECO:0000259" key="1">
    <source>
        <dbReference type="SMART" id="SM00481"/>
    </source>
</evidence>
<protein>
    <submittedName>
        <fullName evidence="2">PHP domain protein</fullName>
    </submittedName>
</protein>
<accession>E3GW18</accession>
<proteinExistence type="predicted"/>
<dbReference type="InterPro" id="IPR052018">
    <property type="entry name" value="PHP_domain"/>
</dbReference>
<dbReference type="InterPro" id="IPR004013">
    <property type="entry name" value="PHP_dom"/>
</dbReference>
<dbReference type="KEGG" id="mfv:Mfer_0987"/>
<dbReference type="InterPro" id="IPR016195">
    <property type="entry name" value="Pol/histidinol_Pase-like"/>
</dbReference>
<feature type="domain" description="Polymerase/histidinol phosphatase N-terminal" evidence="1">
    <location>
        <begin position="4"/>
        <end position="69"/>
    </location>
</feature>
<gene>
    <name evidence="2" type="ordered locus">Mfer_0987</name>
</gene>
<dbReference type="HOGENOM" id="CLU_072983_3_0_2"/>
<organism evidence="2 3">
    <name type="scientific">Methanothermus fervidus (strain ATCC 43054 / DSM 2088 / JCM 10308 / V24 S)</name>
    <dbReference type="NCBI Taxonomy" id="523846"/>
    <lineage>
        <taxon>Archaea</taxon>
        <taxon>Methanobacteriati</taxon>
        <taxon>Methanobacteriota</taxon>
        <taxon>Methanomada group</taxon>
        <taxon>Methanobacteria</taxon>
        <taxon>Methanobacteriales</taxon>
        <taxon>Methanothermaceae</taxon>
        <taxon>Methanothermus</taxon>
    </lineage>
</organism>
<dbReference type="Proteomes" id="UP000002315">
    <property type="component" value="Chromosome"/>
</dbReference>
<name>E3GW18_METFV</name>
<dbReference type="GO" id="GO:0004534">
    <property type="term" value="F:5'-3' RNA exonuclease activity"/>
    <property type="evidence" value="ECO:0007669"/>
    <property type="project" value="TreeGrafter"/>
</dbReference>
<dbReference type="InterPro" id="IPR003141">
    <property type="entry name" value="Pol/His_phosphatase_N"/>
</dbReference>
<dbReference type="Pfam" id="PF02811">
    <property type="entry name" value="PHP"/>
    <property type="match status" value="1"/>
</dbReference>
<keyword evidence="3" id="KW-1185">Reference proteome</keyword>
<sequence length="212" mass="23324">MIKLDPHIHTLYSGDSKNIPDDIVKIAKKRGLDAIAITDHNTIKGYEVIAKRNIEDILIIPGIEISTREGHIVALGITEEIEKYLSAEETLERIRDLGGVAIAPHPFDKLRDSLGSTVKNLNFDAIEVLNGRCVSIGNLRAKKFAKKRNIPEIGASDAHFPEEIGACITIVDTHSGIDDILDAIQKGKTSAKANSSYHKRLYNVVNNLLKRG</sequence>
<dbReference type="GO" id="GO:0035312">
    <property type="term" value="F:5'-3' DNA exonuclease activity"/>
    <property type="evidence" value="ECO:0007669"/>
    <property type="project" value="TreeGrafter"/>
</dbReference>
<dbReference type="SMART" id="SM00481">
    <property type="entry name" value="POLIIIAc"/>
    <property type="match status" value="1"/>
</dbReference>
<dbReference type="NCBIfam" id="NF038032">
    <property type="entry name" value="CehA_McbA_metalo"/>
    <property type="match status" value="1"/>
</dbReference>
<evidence type="ECO:0000313" key="2">
    <source>
        <dbReference type="EMBL" id="ADP77783.1"/>
    </source>
</evidence>
<dbReference type="STRING" id="523846.Mfer_0987"/>
<dbReference type="AlphaFoldDB" id="E3GW18"/>